<organism evidence="1 2">
    <name type="scientific">Neolentinus lepideus HHB14362 ss-1</name>
    <dbReference type="NCBI Taxonomy" id="1314782"/>
    <lineage>
        <taxon>Eukaryota</taxon>
        <taxon>Fungi</taxon>
        <taxon>Dikarya</taxon>
        <taxon>Basidiomycota</taxon>
        <taxon>Agaricomycotina</taxon>
        <taxon>Agaricomycetes</taxon>
        <taxon>Gloeophyllales</taxon>
        <taxon>Gloeophyllaceae</taxon>
        <taxon>Neolentinus</taxon>
    </lineage>
</organism>
<sequence>MTPHDKAVSPSRATSPANLPPETWLMVFRWATWPPPHVKHPAVYRPFIPPSDEAELAEMISPLEMKRTLVLVCKRWRQFSLQLLYEFLILNSPRQVATLANALDENEEYRGYVKSVLLRPLGPMEDMRVHPRDVLEILGRCPNILIIMKPWWLAQPSDDLRGHPASTDHSHTMHEPAHPALFPDFVVKSPVLTRLDWEYSCSMNAAFFHDFVGHSPELRYLYVTCVSQCFPFVLSLDSPVAVPTVTTLRLNVRNPYLFNAIQKWHFPALTHLIVESGPSELSQMQMQALVQAFSSTLKVVELGAHMRFMLTDYLTPILTDCRSLDTLAFYISFVELPDVEKELEAVPWAVKHVRVYIKPNLWSEDTHPGLPVVPMNVLHLARWCTSLTGLEFITLHGDWQAVWTDSHKDLVNARRILKGGGWRIELGDSKRAEFSDACGNISGTF</sequence>
<evidence type="ECO:0000313" key="1">
    <source>
        <dbReference type="EMBL" id="KZT30957.1"/>
    </source>
</evidence>
<proteinExistence type="predicted"/>
<dbReference type="AlphaFoldDB" id="A0A165WBU5"/>
<name>A0A165WBU5_9AGAM</name>
<dbReference type="Proteomes" id="UP000076761">
    <property type="component" value="Unassembled WGS sequence"/>
</dbReference>
<protein>
    <recommendedName>
        <fullName evidence="3">F-box domain-containing protein</fullName>
    </recommendedName>
</protein>
<reference evidence="1 2" key="1">
    <citation type="journal article" date="2016" name="Mol. Biol. Evol.">
        <title>Comparative Genomics of Early-Diverging Mushroom-Forming Fungi Provides Insights into the Origins of Lignocellulose Decay Capabilities.</title>
        <authorList>
            <person name="Nagy L.G."/>
            <person name="Riley R."/>
            <person name="Tritt A."/>
            <person name="Adam C."/>
            <person name="Daum C."/>
            <person name="Floudas D."/>
            <person name="Sun H."/>
            <person name="Yadav J.S."/>
            <person name="Pangilinan J."/>
            <person name="Larsson K.H."/>
            <person name="Matsuura K."/>
            <person name="Barry K."/>
            <person name="Labutti K."/>
            <person name="Kuo R."/>
            <person name="Ohm R.A."/>
            <person name="Bhattacharya S.S."/>
            <person name="Shirouzu T."/>
            <person name="Yoshinaga Y."/>
            <person name="Martin F.M."/>
            <person name="Grigoriev I.V."/>
            <person name="Hibbett D.S."/>
        </authorList>
    </citation>
    <scope>NUCLEOTIDE SEQUENCE [LARGE SCALE GENOMIC DNA]</scope>
    <source>
        <strain evidence="1 2">HHB14362 ss-1</strain>
    </source>
</reference>
<evidence type="ECO:0000313" key="2">
    <source>
        <dbReference type="Proteomes" id="UP000076761"/>
    </source>
</evidence>
<dbReference type="OrthoDB" id="3256525at2759"/>
<dbReference type="InParanoid" id="A0A165WBU5"/>
<evidence type="ECO:0008006" key="3">
    <source>
        <dbReference type="Google" id="ProtNLM"/>
    </source>
</evidence>
<dbReference type="STRING" id="1314782.A0A165WBU5"/>
<gene>
    <name evidence="1" type="ORF">NEOLEDRAFT_1126642</name>
</gene>
<dbReference type="EMBL" id="KV425551">
    <property type="protein sequence ID" value="KZT30957.1"/>
    <property type="molecule type" value="Genomic_DNA"/>
</dbReference>
<keyword evidence="2" id="KW-1185">Reference proteome</keyword>
<accession>A0A165WBU5</accession>